<reference evidence="8" key="2">
    <citation type="journal article" date="2015" name="Data Brief">
        <title>Shoot transcriptome of the giant reed, Arundo donax.</title>
        <authorList>
            <person name="Barrero R.A."/>
            <person name="Guerrero F.D."/>
            <person name="Moolhuijzen P."/>
            <person name="Goolsby J.A."/>
            <person name="Tidwell J."/>
            <person name="Bellgard S.E."/>
            <person name="Bellgard M.I."/>
        </authorList>
    </citation>
    <scope>NUCLEOTIDE SEQUENCE</scope>
    <source>
        <tissue evidence="8">Shoot tissue taken approximately 20 cm above the soil surface</tissue>
    </source>
</reference>
<dbReference type="PANTHER" id="PTHR31814:SF2">
    <property type="entry name" value="PHOSPHOMEVALONATE KINASE"/>
    <property type="match status" value="1"/>
</dbReference>
<keyword evidence="6" id="KW-0067">ATP-binding</keyword>
<dbReference type="GO" id="GO:0004631">
    <property type="term" value="F:phosphomevalonate kinase activity"/>
    <property type="evidence" value="ECO:0007669"/>
    <property type="project" value="UniProtKB-EC"/>
</dbReference>
<reference evidence="8" key="1">
    <citation type="submission" date="2014-09" db="EMBL/GenBank/DDBJ databases">
        <authorList>
            <person name="Magalhaes I.L.F."/>
            <person name="Oliveira U."/>
            <person name="Santos F.R."/>
            <person name="Vidigal T.H.D.A."/>
            <person name="Brescovit A.D."/>
            <person name="Santos A.J."/>
        </authorList>
    </citation>
    <scope>NUCLEOTIDE SEQUENCE</scope>
    <source>
        <tissue evidence="8">Shoot tissue taken approximately 20 cm above the soil surface</tissue>
    </source>
</reference>
<accession>A0A0A9GRD3</accession>
<keyword evidence="7" id="KW-0732">Signal</keyword>
<dbReference type="InterPro" id="IPR035102">
    <property type="entry name" value="Phosphomevalonate_kinase"/>
</dbReference>
<dbReference type="GO" id="GO:0010142">
    <property type="term" value="P:farnesyl diphosphate biosynthetic process, mevalonate pathway"/>
    <property type="evidence" value="ECO:0007669"/>
    <property type="project" value="TreeGrafter"/>
</dbReference>
<evidence type="ECO:0000256" key="4">
    <source>
        <dbReference type="ARBA" id="ARBA00022741"/>
    </source>
</evidence>
<keyword evidence="3" id="KW-0808">Transferase</keyword>
<comment type="pathway">
    <text evidence="1">Isoprenoid biosynthesis; isopentenyl diphosphate biosynthesis via mevalonate pathway; isopentenyl diphosphate from (R)-mevalonate: step 2/3.</text>
</comment>
<dbReference type="GO" id="GO:0005777">
    <property type="term" value="C:peroxisome"/>
    <property type="evidence" value="ECO:0007669"/>
    <property type="project" value="TreeGrafter"/>
</dbReference>
<evidence type="ECO:0000256" key="5">
    <source>
        <dbReference type="ARBA" id="ARBA00022777"/>
    </source>
</evidence>
<evidence type="ECO:0000256" key="3">
    <source>
        <dbReference type="ARBA" id="ARBA00022679"/>
    </source>
</evidence>
<organism evidence="8">
    <name type="scientific">Arundo donax</name>
    <name type="common">Giant reed</name>
    <name type="synonym">Donax arundinaceus</name>
    <dbReference type="NCBI Taxonomy" id="35708"/>
    <lineage>
        <taxon>Eukaryota</taxon>
        <taxon>Viridiplantae</taxon>
        <taxon>Streptophyta</taxon>
        <taxon>Embryophyta</taxon>
        <taxon>Tracheophyta</taxon>
        <taxon>Spermatophyta</taxon>
        <taxon>Magnoliopsida</taxon>
        <taxon>Liliopsida</taxon>
        <taxon>Poales</taxon>
        <taxon>Poaceae</taxon>
        <taxon>PACMAD clade</taxon>
        <taxon>Arundinoideae</taxon>
        <taxon>Arundineae</taxon>
        <taxon>Arundo</taxon>
    </lineage>
</organism>
<evidence type="ECO:0000256" key="2">
    <source>
        <dbReference type="ARBA" id="ARBA00012958"/>
    </source>
</evidence>
<dbReference type="EMBL" id="GBRH01174653">
    <property type="protein sequence ID" value="JAE23243.1"/>
    <property type="molecule type" value="Transcribed_RNA"/>
</dbReference>
<evidence type="ECO:0000256" key="6">
    <source>
        <dbReference type="ARBA" id="ARBA00022840"/>
    </source>
</evidence>
<proteinExistence type="predicted"/>
<dbReference type="GO" id="GO:0019287">
    <property type="term" value="P:isopentenyl diphosphate biosynthetic process, mevalonate pathway"/>
    <property type="evidence" value="ECO:0007669"/>
    <property type="project" value="UniProtKB-UniPathway"/>
</dbReference>
<dbReference type="Gene3D" id="3.30.70.890">
    <property type="entry name" value="GHMP kinase, C-terminal domain"/>
    <property type="match status" value="1"/>
</dbReference>
<name>A0A0A9GRD3_ARUDO</name>
<evidence type="ECO:0000256" key="1">
    <source>
        <dbReference type="ARBA" id="ARBA00005017"/>
    </source>
</evidence>
<feature type="signal peptide" evidence="7">
    <location>
        <begin position="1"/>
        <end position="18"/>
    </location>
</feature>
<evidence type="ECO:0000256" key="7">
    <source>
        <dbReference type="SAM" id="SignalP"/>
    </source>
</evidence>
<keyword evidence="5" id="KW-0418">Kinase</keyword>
<dbReference type="EC" id="2.7.4.2" evidence="2"/>
<protein>
    <recommendedName>
        <fullName evidence="2">phosphomevalonate kinase</fullName>
        <ecNumber evidence="2">2.7.4.2</ecNumber>
    </recommendedName>
</protein>
<dbReference type="PANTHER" id="PTHR31814">
    <property type="match status" value="1"/>
</dbReference>
<dbReference type="SUPFAM" id="SSF54211">
    <property type="entry name" value="Ribosomal protein S5 domain 2-like"/>
    <property type="match status" value="1"/>
</dbReference>
<dbReference type="InterPro" id="IPR014721">
    <property type="entry name" value="Ribsml_uS5_D2-typ_fold_subgr"/>
</dbReference>
<dbReference type="GO" id="GO:0005524">
    <property type="term" value="F:ATP binding"/>
    <property type="evidence" value="ECO:0007669"/>
    <property type="project" value="UniProtKB-KW"/>
</dbReference>
<evidence type="ECO:0000313" key="8">
    <source>
        <dbReference type="EMBL" id="JAE23243.1"/>
    </source>
</evidence>
<dbReference type="Gene3D" id="3.30.230.10">
    <property type="match status" value="1"/>
</dbReference>
<sequence length="319" mass="34235">MTTSVVAALLHYLGAVNLSGPGQSSSDSANGRDLDLVHAIAQSAHCIAQGKIGSGFDVSAAVYGSQRYTRFSPEILFSAQVTGGTCLPFVVSDIITQRWDHEKAQFSLPPLMTLLLGEPGTGGSSTPSMVGSVKQWQKSDPQKSKDTWSKLGIANSVLENQLRNLNKLSEDHWEAYESIVRSCSHLMFRKWPEVATDQHQELIVRSLLAARDAFLEIRCHMREMGVAAGVPIEPESQTQLLDSTMNMEGVLLAGIPGAGGFDAVFSVKLGDSSDAVANAWSSAGVLPLLVREDRRGVSLEDGDPRAREVSAAVSSIQIN</sequence>
<dbReference type="UniPathway" id="UPA00057">
    <property type="reaction ID" value="UER00099"/>
</dbReference>
<feature type="chain" id="PRO_5002046360" description="phosphomevalonate kinase" evidence="7">
    <location>
        <begin position="19"/>
        <end position="319"/>
    </location>
</feature>
<dbReference type="AlphaFoldDB" id="A0A0A9GRD3"/>
<keyword evidence="4" id="KW-0547">Nucleotide-binding</keyword>
<dbReference type="InterPro" id="IPR036554">
    <property type="entry name" value="GHMP_kinase_C_sf"/>
</dbReference>
<dbReference type="InterPro" id="IPR020568">
    <property type="entry name" value="Ribosomal_Su5_D2-typ_SF"/>
</dbReference>